<evidence type="ECO:0000313" key="1">
    <source>
        <dbReference type="EMBL" id="GIX98956.1"/>
    </source>
</evidence>
<gene>
    <name evidence="1" type="ORF">CDAR_540471</name>
</gene>
<dbReference type="AlphaFoldDB" id="A0AAV4PPG6"/>
<organism evidence="1 2">
    <name type="scientific">Caerostris darwini</name>
    <dbReference type="NCBI Taxonomy" id="1538125"/>
    <lineage>
        <taxon>Eukaryota</taxon>
        <taxon>Metazoa</taxon>
        <taxon>Ecdysozoa</taxon>
        <taxon>Arthropoda</taxon>
        <taxon>Chelicerata</taxon>
        <taxon>Arachnida</taxon>
        <taxon>Araneae</taxon>
        <taxon>Araneomorphae</taxon>
        <taxon>Entelegynae</taxon>
        <taxon>Araneoidea</taxon>
        <taxon>Araneidae</taxon>
        <taxon>Caerostris</taxon>
    </lineage>
</organism>
<accession>A0AAV4PPG6</accession>
<keyword evidence="2" id="KW-1185">Reference proteome</keyword>
<reference evidence="1 2" key="1">
    <citation type="submission" date="2021-06" db="EMBL/GenBank/DDBJ databases">
        <title>Caerostris darwini draft genome.</title>
        <authorList>
            <person name="Kono N."/>
            <person name="Arakawa K."/>
        </authorList>
    </citation>
    <scope>NUCLEOTIDE SEQUENCE [LARGE SCALE GENOMIC DNA]</scope>
</reference>
<protein>
    <submittedName>
        <fullName evidence="1">Uncharacterized protein</fullName>
    </submittedName>
</protein>
<proteinExistence type="predicted"/>
<name>A0AAV4PPG6_9ARAC</name>
<dbReference type="EMBL" id="BPLQ01003260">
    <property type="protein sequence ID" value="GIX98956.1"/>
    <property type="molecule type" value="Genomic_DNA"/>
</dbReference>
<sequence>MEFNIEVFRMEILGKWNEKSELNTVFAVEKGSDHALVSVSSQCIASEPRSSPPYLPHLNKNATVKYFSGLWVSDGQVKPNWKILIWSEAWLSKSCFLKEIY</sequence>
<comment type="caution">
    <text evidence="1">The sequence shown here is derived from an EMBL/GenBank/DDBJ whole genome shotgun (WGS) entry which is preliminary data.</text>
</comment>
<evidence type="ECO:0000313" key="2">
    <source>
        <dbReference type="Proteomes" id="UP001054837"/>
    </source>
</evidence>
<dbReference type="Proteomes" id="UP001054837">
    <property type="component" value="Unassembled WGS sequence"/>
</dbReference>